<dbReference type="HOGENOM" id="CLU_105325_1_1_7"/>
<protein>
    <recommendedName>
        <fullName evidence="4">Nickel transport protein</fullName>
    </recommendedName>
</protein>
<gene>
    <name evidence="2" type="ORF">DESAM_22739</name>
</gene>
<dbReference type="STRING" id="1121451.DESAM_22739"/>
<proteinExistence type="predicted"/>
<dbReference type="PATRIC" id="fig|1121451.3.peg.2950"/>
<dbReference type="RefSeq" id="WP_015337604.1">
    <property type="nucleotide sequence ID" value="NC_020055.1"/>
</dbReference>
<feature type="transmembrane region" description="Helical" evidence="1">
    <location>
        <begin position="131"/>
        <end position="152"/>
    </location>
</feature>
<sequence length="161" mass="17593">MSGRIIPAAILILAGLIFYGGSAFAHGVSYEMVDTSPTITFKSVFSSGDSIAYGEVLIYSPGNSEVEYQNGRTDKNGVFSFLPDKTGIWKVEVDGGLGHKLMFDVNVSSPDKKDLTPDNKHVNQLQQSRPILAAFGISLIFNLALAPLYYMARKKIKIEKD</sequence>
<name>L0RHG2_9BACT</name>
<reference evidence="2 3" key="1">
    <citation type="submission" date="2012-10" db="EMBL/GenBank/DDBJ databases">
        <authorList>
            <person name="Genoscope - CEA"/>
        </authorList>
    </citation>
    <scope>NUCLEOTIDE SEQUENCE [LARGE SCALE GENOMIC DNA]</scope>
    <source>
        <strain evidence="3">AM13 / DSM 14728</strain>
    </source>
</reference>
<organism evidence="2 3">
    <name type="scientific">Maridesulfovibrio hydrothermalis AM13 = DSM 14728</name>
    <dbReference type="NCBI Taxonomy" id="1121451"/>
    <lineage>
        <taxon>Bacteria</taxon>
        <taxon>Pseudomonadati</taxon>
        <taxon>Thermodesulfobacteriota</taxon>
        <taxon>Desulfovibrionia</taxon>
        <taxon>Desulfovibrionales</taxon>
        <taxon>Desulfovibrionaceae</taxon>
        <taxon>Maridesulfovibrio</taxon>
    </lineage>
</organism>
<dbReference type="eggNOG" id="COG5266">
    <property type="taxonomic scope" value="Bacteria"/>
</dbReference>
<dbReference type="KEGG" id="dhy:DESAM_22739"/>
<evidence type="ECO:0000256" key="1">
    <source>
        <dbReference type="SAM" id="Phobius"/>
    </source>
</evidence>
<evidence type="ECO:0008006" key="4">
    <source>
        <dbReference type="Google" id="ProtNLM"/>
    </source>
</evidence>
<evidence type="ECO:0000313" key="3">
    <source>
        <dbReference type="Proteomes" id="UP000010808"/>
    </source>
</evidence>
<dbReference type="EMBL" id="FO203522">
    <property type="protein sequence ID" value="CCO25006.1"/>
    <property type="molecule type" value="Genomic_DNA"/>
</dbReference>
<dbReference type="OrthoDB" id="9815598at2"/>
<keyword evidence="1" id="KW-1133">Transmembrane helix</keyword>
<accession>L0RHG2</accession>
<keyword evidence="1" id="KW-0812">Transmembrane</keyword>
<keyword evidence="1" id="KW-0472">Membrane</keyword>
<evidence type="ECO:0000313" key="2">
    <source>
        <dbReference type="EMBL" id="CCO25006.1"/>
    </source>
</evidence>
<dbReference type="Proteomes" id="UP000010808">
    <property type="component" value="Chromosome"/>
</dbReference>
<keyword evidence="3" id="KW-1185">Reference proteome</keyword>
<dbReference type="AlphaFoldDB" id="L0RHG2"/>